<dbReference type="PROSITE" id="PS50240">
    <property type="entry name" value="TRYPSIN_DOM"/>
    <property type="match status" value="1"/>
</dbReference>
<dbReference type="Proteomes" id="UP000694392">
    <property type="component" value="Unplaced"/>
</dbReference>
<keyword evidence="5" id="KW-1015">Disulfide bond</keyword>
<accession>A0A8D0GS25</accession>
<dbReference type="PRINTS" id="PR00722">
    <property type="entry name" value="CHYMOTRYPSIN"/>
</dbReference>
<dbReference type="AlphaFoldDB" id="A0A8D0GS25"/>
<dbReference type="GO" id="GO:0035821">
    <property type="term" value="P:modulation of process of another organism"/>
    <property type="evidence" value="ECO:0007669"/>
    <property type="project" value="UniProtKB-ARBA"/>
</dbReference>
<dbReference type="GO" id="GO:0004252">
    <property type="term" value="F:serine-type endopeptidase activity"/>
    <property type="evidence" value="ECO:0007669"/>
    <property type="project" value="InterPro"/>
</dbReference>
<keyword evidence="4 6" id="KW-0720">Serine protease</keyword>
<comment type="similarity">
    <text evidence="1">Belongs to the peptidase S1 family. Snake venom subfamily.</text>
</comment>
<evidence type="ECO:0000256" key="6">
    <source>
        <dbReference type="RuleBase" id="RU363034"/>
    </source>
</evidence>
<dbReference type="PROSITE" id="PS00134">
    <property type="entry name" value="TRYPSIN_HIS"/>
    <property type="match status" value="1"/>
</dbReference>
<evidence type="ECO:0000256" key="5">
    <source>
        <dbReference type="ARBA" id="ARBA00023157"/>
    </source>
</evidence>
<dbReference type="Pfam" id="PF00089">
    <property type="entry name" value="Trypsin"/>
    <property type="match status" value="1"/>
</dbReference>
<dbReference type="PANTHER" id="PTHR24253">
    <property type="entry name" value="TRANSMEMBRANE PROTEASE SERINE"/>
    <property type="match status" value="1"/>
</dbReference>
<reference evidence="8" key="1">
    <citation type="submission" date="2025-08" db="UniProtKB">
        <authorList>
            <consortium name="Ensembl"/>
        </authorList>
    </citation>
    <scope>IDENTIFICATION</scope>
</reference>
<keyword evidence="3 6" id="KW-0378">Hydrolase</keyword>
<dbReference type="SUPFAM" id="SSF50494">
    <property type="entry name" value="Trypsin-like serine proteases"/>
    <property type="match status" value="1"/>
</dbReference>
<sequence length="265" mass="28207">MEALNLVSPLSSPVCGQVVSQNRIVGGEDAAQGAWPWQISLQYDNQHICGGTLINSQWVLTAAHCFPGPDPHPSPQAICSLSLSGSLGNVAGDVALVKLEQPIRFTPHLLPACLPDARVPFPPGTSCWVTGWGAPKDGALLPAPQTLQQLRVPLIGTMDCDTLYHIGSGTRPEIREVYNDMICAGYAKGQQDACQGDSGGPLVCEQDGAWFVAGIVSWGTGCALSNRPGVYTRVGAYQDWIQQQLPNAESLITHSSGVMCRQHQP</sequence>
<protein>
    <recommendedName>
        <fullName evidence="7">Peptidase S1 domain-containing protein</fullName>
    </recommendedName>
</protein>
<evidence type="ECO:0000256" key="1">
    <source>
        <dbReference type="ARBA" id="ARBA00009228"/>
    </source>
</evidence>
<dbReference type="InterPro" id="IPR001254">
    <property type="entry name" value="Trypsin_dom"/>
</dbReference>
<evidence type="ECO:0000313" key="8">
    <source>
        <dbReference type="Ensembl" id="ENSSPUP00000012790.1"/>
    </source>
</evidence>
<dbReference type="GeneTree" id="ENSGT00940000155138"/>
<organism evidence="8 9">
    <name type="scientific">Sphenodon punctatus</name>
    <name type="common">Tuatara</name>
    <name type="synonym">Hatteria punctata</name>
    <dbReference type="NCBI Taxonomy" id="8508"/>
    <lineage>
        <taxon>Eukaryota</taxon>
        <taxon>Metazoa</taxon>
        <taxon>Chordata</taxon>
        <taxon>Craniata</taxon>
        <taxon>Vertebrata</taxon>
        <taxon>Euteleostomi</taxon>
        <taxon>Lepidosauria</taxon>
        <taxon>Sphenodontia</taxon>
        <taxon>Sphenodontidae</taxon>
        <taxon>Sphenodon</taxon>
    </lineage>
</organism>
<dbReference type="InterPro" id="IPR001314">
    <property type="entry name" value="Peptidase_S1A"/>
</dbReference>
<keyword evidence="2 6" id="KW-0645">Protease</keyword>
<feature type="domain" description="Peptidase S1" evidence="7">
    <location>
        <begin position="24"/>
        <end position="246"/>
    </location>
</feature>
<proteinExistence type="inferred from homology"/>
<dbReference type="InterPro" id="IPR033116">
    <property type="entry name" value="TRYPSIN_SER"/>
</dbReference>
<dbReference type="FunFam" id="2.40.10.10:FF:000006">
    <property type="entry name" value="Serine proteinase stubble"/>
    <property type="match status" value="1"/>
</dbReference>
<dbReference type="GO" id="GO:0006508">
    <property type="term" value="P:proteolysis"/>
    <property type="evidence" value="ECO:0007669"/>
    <property type="project" value="UniProtKB-KW"/>
</dbReference>
<evidence type="ECO:0000256" key="2">
    <source>
        <dbReference type="ARBA" id="ARBA00022670"/>
    </source>
</evidence>
<dbReference type="CDD" id="cd00190">
    <property type="entry name" value="Tryp_SPc"/>
    <property type="match status" value="1"/>
</dbReference>
<dbReference type="Gene3D" id="2.40.10.10">
    <property type="entry name" value="Trypsin-like serine proteases"/>
    <property type="match status" value="3"/>
</dbReference>
<dbReference type="Ensembl" id="ENSSPUT00000013643.1">
    <property type="protein sequence ID" value="ENSSPUP00000012790.1"/>
    <property type="gene ID" value="ENSSPUG00000009838.1"/>
</dbReference>
<dbReference type="SMART" id="SM00020">
    <property type="entry name" value="Tryp_SPc"/>
    <property type="match status" value="1"/>
</dbReference>
<name>A0A8D0GS25_SPHPU</name>
<evidence type="ECO:0000259" key="7">
    <source>
        <dbReference type="PROSITE" id="PS50240"/>
    </source>
</evidence>
<keyword evidence="9" id="KW-1185">Reference proteome</keyword>
<dbReference type="PROSITE" id="PS00135">
    <property type="entry name" value="TRYPSIN_SER"/>
    <property type="match status" value="1"/>
</dbReference>
<dbReference type="GO" id="GO:0005576">
    <property type="term" value="C:extracellular region"/>
    <property type="evidence" value="ECO:0007669"/>
    <property type="project" value="UniProtKB-ARBA"/>
</dbReference>
<evidence type="ECO:0000256" key="3">
    <source>
        <dbReference type="ARBA" id="ARBA00022801"/>
    </source>
</evidence>
<dbReference type="InterPro" id="IPR009003">
    <property type="entry name" value="Peptidase_S1_PA"/>
</dbReference>
<dbReference type="InterPro" id="IPR018114">
    <property type="entry name" value="TRYPSIN_HIS"/>
</dbReference>
<evidence type="ECO:0000256" key="4">
    <source>
        <dbReference type="ARBA" id="ARBA00022825"/>
    </source>
</evidence>
<evidence type="ECO:0000313" key="9">
    <source>
        <dbReference type="Proteomes" id="UP000694392"/>
    </source>
</evidence>
<reference evidence="8" key="2">
    <citation type="submission" date="2025-09" db="UniProtKB">
        <authorList>
            <consortium name="Ensembl"/>
        </authorList>
    </citation>
    <scope>IDENTIFICATION</scope>
</reference>
<dbReference type="InterPro" id="IPR043504">
    <property type="entry name" value="Peptidase_S1_PA_chymotrypsin"/>
</dbReference>
<dbReference type="PANTHER" id="PTHR24253:SF119">
    <property type="entry name" value="SERINE PROTEASE 27"/>
    <property type="match status" value="1"/>
</dbReference>